<dbReference type="EMBL" id="LQRT01000024">
    <property type="protein sequence ID" value="KZS39961.1"/>
    <property type="molecule type" value="Genomic_DNA"/>
</dbReference>
<dbReference type="Gene3D" id="3.40.50.1820">
    <property type="entry name" value="alpha/beta hydrolase"/>
    <property type="match status" value="1"/>
</dbReference>
<feature type="signal peptide" evidence="2">
    <location>
        <begin position="1"/>
        <end position="21"/>
    </location>
</feature>
<proteinExistence type="predicted"/>
<gene>
    <name evidence="4" type="ORF">AWE51_09985</name>
</gene>
<dbReference type="PANTHER" id="PTHR43037:SF1">
    <property type="entry name" value="BLL1128 PROTEIN"/>
    <property type="match status" value="1"/>
</dbReference>
<dbReference type="PANTHER" id="PTHR43037">
    <property type="entry name" value="UNNAMED PRODUCT-RELATED"/>
    <property type="match status" value="1"/>
</dbReference>
<accession>A0A162ZQJ4</accession>
<dbReference type="RefSeq" id="WP_066316066.1">
    <property type="nucleotide sequence ID" value="NZ_LQRT01000024.1"/>
</dbReference>
<sequence>MRALLNIVMITMFLNTSTTFSQDDHTDLESLPKDSGGIHKANALGVTDAVYGHYIYTPSGYSKDSPKYPLLVFLHGSGERGNSKKSPDKLKKVIIHGPPKLIENKTWSPKYPMIVASPQLPSGNWKPEDIHDFITYLISNYHINTKRIYVTGLSLGGYGSFNYISKYSSSSYAAAIVPVAGGGDVNSGDKFTKVPVWAFHGDSDKVVPQKQSIDMITAINQANPNTKAKLTIYPDIGHDSWTKTYNAKGMGSESKSYDAFDMNIYDWMFMFKKQ</sequence>
<evidence type="ECO:0000313" key="4">
    <source>
        <dbReference type="EMBL" id="KZS39961.1"/>
    </source>
</evidence>
<name>A0A162ZQJ4_9FLAO</name>
<evidence type="ECO:0000256" key="2">
    <source>
        <dbReference type="SAM" id="SignalP"/>
    </source>
</evidence>
<reference evidence="4 5" key="1">
    <citation type="submission" date="2016-01" db="EMBL/GenBank/DDBJ databases">
        <title>The draft genome sequence of Aquimarina sp. RZW4-3-2.</title>
        <authorList>
            <person name="Wang Y."/>
        </authorList>
    </citation>
    <scope>NUCLEOTIDE SEQUENCE [LARGE SCALE GENOMIC DNA]</scope>
    <source>
        <strain evidence="4 5">RZW4-3-2</strain>
    </source>
</reference>
<dbReference type="InterPro" id="IPR002925">
    <property type="entry name" value="Dienelactn_hydro"/>
</dbReference>
<dbReference type="AlphaFoldDB" id="A0A162ZQJ4"/>
<comment type="caution">
    <text evidence="4">The sequence shown here is derived from an EMBL/GenBank/DDBJ whole genome shotgun (WGS) entry which is preliminary data.</text>
</comment>
<dbReference type="SUPFAM" id="SSF53474">
    <property type="entry name" value="alpha/beta-Hydrolases"/>
    <property type="match status" value="1"/>
</dbReference>
<keyword evidence="5" id="KW-1185">Reference proteome</keyword>
<feature type="chain" id="PRO_5007841504" description="Dienelactone hydrolase domain-containing protein" evidence="2">
    <location>
        <begin position="22"/>
        <end position="274"/>
    </location>
</feature>
<evidence type="ECO:0000259" key="3">
    <source>
        <dbReference type="Pfam" id="PF01738"/>
    </source>
</evidence>
<evidence type="ECO:0000313" key="5">
    <source>
        <dbReference type="Proteomes" id="UP000076715"/>
    </source>
</evidence>
<dbReference type="STRING" id="1642818.AWE51_09985"/>
<dbReference type="GO" id="GO:0016787">
    <property type="term" value="F:hydrolase activity"/>
    <property type="evidence" value="ECO:0007669"/>
    <property type="project" value="InterPro"/>
</dbReference>
<dbReference type="InterPro" id="IPR029058">
    <property type="entry name" value="AB_hydrolase_fold"/>
</dbReference>
<dbReference type="OrthoDB" id="9764953at2"/>
<dbReference type="InterPro" id="IPR050955">
    <property type="entry name" value="Plant_Biomass_Hydrol_Est"/>
</dbReference>
<feature type="domain" description="Dienelactone hydrolase" evidence="3">
    <location>
        <begin position="129"/>
        <end position="244"/>
    </location>
</feature>
<keyword evidence="1 2" id="KW-0732">Signal</keyword>
<protein>
    <recommendedName>
        <fullName evidence="3">Dienelactone hydrolase domain-containing protein</fullName>
    </recommendedName>
</protein>
<dbReference type="Pfam" id="PF01738">
    <property type="entry name" value="DLH"/>
    <property type="match status" value="1"/>
</dbReference>
<dbReference type="Proteomes" id="UP000076715">
    <property type="component" value="Unassembled WGS sequence"/>
</dbReference>
<organism evidence="4 5">
    <name type="scientific">Aquimarina aggregata</name>
    <dbReference type="NCBI Taxonomy" id="1642818"/>
    <lineage>
        <taxon>Bacteria</taxon>
        <taxon>Pseudomonadati</taxon>
        <taxon>Bacteroidota</taxon>
        <taxon>Flavobacteriia</taxon>
        <taxon>Flavobacteriales</taxon>
        <taxon>Flavobacteriaceae</taxon>
        <taxon>Aquimarina</taxon>
    </lineage>
</organism>
<evidence type="ECO:0000256" key="1">
    <source>
        <dbReference type="ARBA" id="ARBA00022729"/>
    </source>
</evidence>